<feature type="domain" description="HTH lysR-type" evidence="5">
    <location>
        <begin position="5"/>
        <end position="62"/>
    </location>
</feature>
<evidence type="ECO:0000256" key="2">
    <source>
        <dbReference type="ARBA" id="ARBA00023015"/>
    </source>
</evidence>
<dbReference type="CDD" id="cd08432">
    <property type="entry name" value="PBP2_GcdR_TrpI_HvrB_AmpR_like"/>
    <property type="match status" value="1"/>
</dbReference>
<reference evidence="6 7" key="1">
    <citation type="submission" date="2017-03" db="EMBL/GenBank/DDBJ databases">
        <authorList>
            <person name="Afonso C.L."/>
            <person name="Miller P.J."/>
            <person name="Scott M.A."/>
            <person name="Spackman E."/>
            <person name="Goraichik I."/>
            <person name="Dimitrov K.M."/>
            <person name="Suarez D.L."/>
            <person name="Swayne D.E."/>
        </authorList>
    </citation>
    <scope>NUCLEOTIDE SEQUENCE [LARGE SCALE GENOMIC DNA]</scope>
    <source>
        <strain evidence="6 7">CECT 7691</strain>
    </source>
</reference>
<dbReference type="InterPro" id="IPR058163">
    <property type="entry name" value="LysR-type_TF_proteobact-type"/>
</dbReference>
<dbReference type="InParanoid" id="A0A1Y5TW40"/>
<gene>
    <name evidence="6" type="primary">gcvA_10</name>
    <name evidence="6" type="ORF">OCH7691_03739</name>
</gene>
<dbReference type="PROSITE" id="PS50931">
    <property type="entry name" value="HTH_LYSR"/>
    <property type="match status" value="1"/>
</dbReference>
<dbReference type="FunFam" id="3.40.190.10:FF:000017">
    <property type="entry name" value="Glycine cleavage system transcriptional activator"/>
    <property type="match status" value="1"/>
</dbReference>
<dbReference type="Proteomes" id="UP000193200">
    <property type="component" value="Unassembled WGS sequence"/>
</dbReference>
<dbReference type="InterPro" id="IPR036388">
    <property type="entry name" value="WH-like_DNA-bd_sf"/>
</dbReference>
<evidence type="ECO:0000259" key="5">
    <source>
        <dbReference type="PROSITE" id="PS50931"/>
    </source>
</evidence>
<dbReference type="InterPro" id="IPR005119">
    <property type="entry name" value="LysR_subst-bd"/>
</dbReference>
<dbReference type="GO" id="GO:0043565">
    <property type="term" value="F:sequence-specific DNA binding"/>
    <property type="evidence" value="ECO:0007669"/>
    <property type="project" value="TreeGrafter"/>
</dbReference>
<dbReference type="OrthoDB" id="9794694at2"/>
<evidence type="ECO:0000256" key="3">
    <source>
        <dbReference type="ARBA" id="ARBA00023125"/>
    </source>
</evidence>
<dbReference type="FunCoup" id="A0A1Y5TW40">
    <property type="interactions" value="29"/>
</dbReference>
<dbReference type="PANTHER" id="PTHR30537">
    <property type="entry name" value="HTH-TYPE TRANSCRIPTIONAL REGULATOR"/>
    <property type="match status" value="1"/>
</dbReference>
<evidence type="ECO:0000313" key="6">
    <source>
        <dbReference type="EMBL" id="SLN74359.1"/>
    </source>
</evidence>
<protein>
    <submittedName>
        <fullName evidence="6">Glycine cleavage system transcriptional activator</fullName>
    </submittedName>
</protein>
<organism evidence="6 7">
    <name type="scientific">Oceanibacterium hippocampi</name>
    <dbReference type="NCBI Taxonomy" id="745714"/>
    <lineage>
        <taxon>Bacteria</taxon>
        <taxon>Pseudomonadati</taxon>
        <taxon>Pseudomonadota</taxon>
        <taxon>Alphaproteobacteria</taxon>
        <taxon>Sneathiellales</taxon>
        <taxon>Sneathiellaceae</taxon>
        <taxon>Oceanibacterium</taxon>
    </lineage>
</organism>
<dbReference type="InterPro" id="IPR000847">
    <property type="entry name" value="LysR_HTH_N"/>
</dbReference>
<dbReference type="Pfam" id="PF03466">
    <property type="entry name" value="LysR_substrate"/>
    <property type="match status" value="1"/>
</dbReference>
<dbReference type="SUPFAM" id="SSF46785">
    <property type="entry name" value="Winged helix' DNA-binding domain"/>
    <property type="match status" value="1"/>
</dbReference>
<name>A0A1Y5TW40_9PROT</name>
<dbReference type="PANTHER" id="PTHR30537:SF26">
    <property type="entry name" value="GLYCINE CLEAVAGE SYSTEM TRANSCRIPTIONAL ACTIVATOR"/>
    <property type="match status" value="1"/>
</dbReference>
<dbReference type="NCBIfam" id="NF008352">
    <property type="entry name" value="PRK11139.1"/>
    <property type="match status" value="1"/>
</dbReference>
<dbReference type="Gene3D" id="3.40.190.10">
    <property type="entry name" value="Periplasmic binding protein-like II"/>
    <property type="match status" value="2"/>
</dbReference>
<dbReference type="EMBL" id="FWFR01000003">
    <property type="protein sequence ID" value="SLN74359.1"/>
    <property type="molecule type" value="Genomic_DNA"/>
</dbReference>
<dbReference type="InterPro" id="IPR036390">
    <property type="entry name" value="WH_DNA-bd_sf"/>
</dbReference>
<dbReference type="Pfam" id="PF00126">
    <property type="entry name" value="HTH_1"/>
    <property type="match status" value="1"/>
</dbReference>
<dbReference type="GO" id="GO:0006351">
    <property type="term" value="P:DNA-templated transcription"/>
    <property type="evidence" value="ECO:0007669"/>
    <property type="project" value="TreeGrafter"/>
</dbReference>
<comment type="similarity">
    <text evidence="1">Belongs to the LysR transcriptional regulatory family.</text>
</comment>
<keyword evidence="3" id="KW-0238">DNA-binding</keyword>
<sequence length="307" mass="34093">MVRLPPLNALRSFEAAARNLSFSKAASELNVTPAAISHQIKGLEDFLGVKLFRRLNRVVMLTDAGQAYLPGIREGFQKLYDATVRLQTVESSGVLTISTLSSIASRWLVPRLRRFQERYPDIDVRLTTSDHLVDFAREDVDIAIRYGTGHYPGLHSVRFLEEEYLYPVCSPALLAGARPLQRPEDLAFHTLLHDDMKVDWAMWLTAAGVQGVDPKRGPAYTDSSMVLQAAVEGHGVALGRSALAADDLEAGRLVKPFEIEIASTFAYYVVSPETTAEQPKIAAFREWILSEAQRDRDNDATVPIAVR</sequence>
<accession>A0A1Y5TW40</accession>
<dbReference type="RefSeq" id="WP_085885048.1">
    <property type="nucleotide sequence ID" value="NZ_FWFR01000003.1"/>
</dbReference>
<dbReference type="FunFam" id="1.10.10.10:FF:000038">
    <property type="entry name" value="Glycine cleavage system transcriptional activator"/>
    <property type="match status" value="1"/>
</dbReference>
<dbReference type="PRINTS" id="PR00039">
    <property type="entry name" value="HTHLYSR"/>
</dbReference>
<evidence type="ECO:0000313" key="7">
    <source>
        <dbReference type="Proteomes" id="UP000193200"/>
    </source>
</evidence>
<dbReference type="Gene3D" id="1.10.10.10">
    <property type="entry name" value="Winged helix-like DNA-binding domain superfamily/Winged helix DNA-binding domain"/>
    <property type="match status" value="1"/>
</dbReference>
<keyword evidence="4" id="KW-0804">Transcription</keyword>
<evidence type="ECO:0000256" key="4">
    <source>
        <dbReference type="ARBA" id="ARBA00023163"/>
    </source>
</evidence>
<proteinExistence type="inferred from homology"/>
<dbReference type="SUPFAM" id="SSF53850">
    <property type="entry name" value="Periplasmic binding protein-like II"/>
    <property type="match status" value="1"/>
</dbReference>
<evidence type="ECO:0000256" key="1">
    <source>
        <dbReference type="ARBA" id="ARBA00009437"/>
    </source>
</evidence>
<keyword evidence="7" id="KW-1185">Reference proteome</keyword>
<dbReference type="GO" id="GO:0003700">
    <property type="term" value="F:DNA-binding transcription factor activity"/>
    <property type="evidence" value="ECO:0007669"/>
    <property type="project" value="InterPro"/>
</dbReference>
<dbReference type="AlphaFoldDB" id="A0A1Y5TW40"/>
<keyword evidence="2" id="KW-0805">Transcription regulation</keyword>